<feature type="compositionally biased region" description="Basic and acidic residues" evidence="1">
    <location>
        <begin position="213"/>
        <end position="222"/>
    </location>
</feature>
<evidence type="ECO:0000313" key="2">
    <source>
        <dbReference type="EMBL" id="KGO81645.1"/>
    </source>
</evidence>
<feature type="compositionally biased region" description="Basic residues" evidence="1">
    <location>
        <begin position="223"/>
        <end position="238"/>
    </location>
</feature>
<dbReference type="AlphaFoldDB" id="A0A0A2LZX9"/>
<comment type="caution">
    <text evidence="2">The sequence shown here is derived from an EMBL/GenBank/DDBJ whole genome shotgun (WGS) entry which is preliminary data.</text>
</comment>
<gene>
    <name evidence="2" type="ORF">Q763_08370</name>
</gene>
<name>A0A0A2LZX9_9FLAO</name>
<evidence type="ECO:0000313" key="3">
    <source>
        <dbReference type="Proteomes" id="UP000030129"/>
    </source>
</evidence>
<dbReference type="STRING" id="1406840.Q763_08370"/>
<feature type="compositionally biased region" description="Polar residues" evidence="1">
    <location>
        <begin position="185"/>
        <end position="200"/>
    </location>
</feature>
<dbReference type="InterPro" id="IPR011652">
    <property type="entry name" value="MORN_2"/>
</dbReference>
<evidence type="ECO:0000256" key="1">
    <source>
        <dbReference type="SAM" id="MobiDB-lite"/>
    </source>
</evidence>
<dbReference type="Proteomes" id="UP000030129">
    <property type="component" value="Unassembled WGS sequence"/>
</dbReference>
<reference evidence="2 3" key="1">
    <citation type="submission" date="2013-09" db="EMBL/GenBank/DDBJ databases">
        <authorList>
            <person name="Zeng Z."/>
            <person name="Chen C."/>
        </authorList>
    </citation>
    <scope>NUCLEOTIDE SEQUENCE [LARGE SCALE GENOMIC DNA]</scope>
    <source>
        <strain evidence="2 3">F44-8</strain>
    </source>
</reference>
<keyword evidence="3" id="KW-1185">Reference proteome</keyword>
<accession>A0A0A2LZX9</accession>
<evidence type="ECO:0008006" key="4">
    <source>
        <dbReference type="Google" id="ProtNLM"/>
    </source>
</evidence>
<dbReference type="Pfam" id="PF07661">
    <property type="entry name" value="MORN_2"/>
    <property type="match status" value="2"/>
</dbReference>
<sequence length="263" mass="30773">MSFGVSLKKKISDPDFRYEFYTTDKVVKPESDRHYYWFKGGRIHSSEYGTGGELLHDEFFKYYHSNQLAEAGKFKNGIKEGYWKSWFENGTLQSKAYWNDGQLDGSYYAYDETGNLVEEGRYKNNKKHGRWINHTKGDTLKYKHGELVVKKVKVKDTLTNGNKKPGFFKRLFSKKDKPEEKEVNKTQQQVKPKSAVQQAGEQDKQSFFGRLFSKKDKADKTKQPKQQKVKKEKVKKQSQPKDDKPGFFKRLFGKKDKKQVSNG</sequence>
<protein>
    <recommendedName>
        <fullName evidence="4">Membrane-binding protein</fullName>
    </recommendedName>
</protein>
<dbReference type="SUPFAM" id="SSF82185">
    <property type="entry name" value="Histone H3 K4-specific methyltransferase SET7/9 N-terminal domain"/>
    <property type="match status" value="1"/>
</dbReference>
<dbReference type="eggNOG" id="COG2849">
    <property type="taxonomic scope" value="Bacteria"/>
</dbReference>
<dbReference type="EMBL" id="JRLV01000007">
    <property type="protein sequence ID" value="KGO81645.1"/>
    <property type="molecule type" value="Genomic_DNA"/>
</dbReference>
<organism evidence="2 3">
    <name type="scientific">Flavobacterium beibuense F44-8</name>
    <dbReference type="NCBI Taxonomy" id="1406840"/>
    <lineage>
        <taxon>Bacteria</taxon>
        <taxon>Pseudomonadati</taxon>
        <taxon>Bacteroidota</taxon>
        <taxon>Flavobacteriia</taxon>
        <taxon>Flavobacteriales</taxon>
        <taxon>Flavobacteriaceae</taxon>
        <taxon>Flavobacterium</taxon>
    </lineage>
</organism>
<dbReference type="Gene3D" id="2.20.110.10">
    <property type="entry name" value="Histone H3 K4-specific methyltransferase SET7/9 N-terminal domain"/>
    <property type="match status" value="1"/>
</dbReference>
<proteinExistence type="predicted"/>
<feature type="region of interest" description="Disordered" evidence="1">
    <location>
        <begin position="178"/>
        <end position="263"/>
    </location>
</feature>